<dbReference type="Proteomes" id="UP000250043">
    <property type="component" value="Unassembled WGS sequence"/>
</dbReference>
<feature type="non-terminal residue" evidence="1">
    <location>
        <position position="227"/>
    </location>
</feature>
<evidence type="ECO:0000313" key="1">
    <source>
        <dbReference type="EMBL" id="OCH87102.1"/>
    </source>
</evidence>
<evidence type="ECO:0000313" key="2">
    <source>
        <dbReference type="Proteomes" id="UP000250043"/>
    </source>
</evidence>
<dbReference type="EMBL" id="KV722498">
    <property type="protein sequence ID" value="OCH87102.1"/>
    <property type="molecule type" value="Genomic_DNA"/>
</dbReference>
<accession>A0A8E2DHI0</accession>
<gene>
    <name evidence="1" type="ORF">OBBRIDRAFT_827907</name>
</gene>
<name>A0A8E2DHI0_9APHY</name>
<dbReference type="InterPro" id="IPR036537">
    <property type="entry name" value="Adaptor_Cbl_N_dom_sf"/>
</dbReference>
<dbReference type="Gene3D" id="1.20.930.20">
    <property type="entry name" value="Adaptor protein Cbl, N-terminal domain"/>
    <property type="match status" value="1"/>
</dbReference>
<dbReference type="GO" id="GO:0007166">
    <property type="term" value="P:cell surface receptor signaling pathway"/>
    <property type="evidence" value="ECO:0007669"/>
    <property type="project" value="InterPro"/>
</dbReference>
<dbReference type="InterPro" id="IPR059179">
    <property type="entry name" value="MLKL-like_MCAfunc"/>
</dbReference>
<dbReference type="CDD" id="cd21037">
    <property type="entry name" value="MLKL_NTD"/>
    <property type="match status" value="1"/>
</dbReference>
<dbReference type="OrthoDB" id="2795723at2759"/>
<protein>
    <submittedName>
        <fullName evidence="1">Uncharacterized protein</fullName>
    </submittedName>
</protein>
<sequence length="227" mass="25361">MIMRSEFTGADALAHIISALEIMKEASGAVPVPILSPIIGSILSIVQTVEKLKGDKKLCVRLARRALDLAERVQETISAEIDAVDGQLAGDLAKLLAFVSRIQVDLGEWSREKAWMRAVRRGTLSELLDEHFDGLEVPGARSLYALSMNALHKKLNAQSRQLDAQALYDPMTQLDVRDAWEGEYNGNKVIVRRCHPNVMRIFGYSHPDEYSVLLCWSQVVHVPLRFV</sequence>
<reference evidence="1 2" key="1">
    <citation type="submission" date="2016-07" db="EMBL/GenBank/DDBJ databases">
        <title>Draft genome of the white-rot fungus Obba rivulosa 3A-2.</title>
        <authorList>
            <consortium name="DOE Joint Genome Institute"/>
            <person name="Miettinen O."/>
            <person name="Riley R."/>
            <person name="Acob R."/>
            <person name="Barry K."/>
            <person name="Cullen D."/>
            <person name="De Vries R."/>
            <person name="Hainaut M."/>
            <person name="Hatakka A."/>
            <person name="Henrissat B."/>
            <person name="Hilden K."/>
            <person name="Kuo R."/>
            <person name="Labutti K."/>
            <person name="Lipzen A."/>
            <person name="Makela M.R."/>
            <person name="Sandor L."/>
            <person name="Spatafora J.W."/>
            <person name="Grigoriev I.V."/>
            <person name="Hibbett D.S."/>
        </authorList>
    </citation>
    <scope>NUCLEOTIDE SEQUENCE [LARGE SCALE GENOMIC DNA]</scope>
    <source>
        <strain evidence="1 2">3A-2</strain>
    </source>
</reference>
<proteinExistence type="predicted"/>
<organism evidence="1 2">
    <name type="scientific">Obba rivulosa</name>
    <dbReference type="NCBI Taxonomy" id="1052685"/>
    <lineage>
        <taxon>Eukaryota</taxon>
        <taxon>Fungi</taxon>
        <taxon>Dikarya</taxon>
        <taxon>Basidiomycota</taxon>
        <taxon>Agaricomycotina</taxon>
        <taxon>Agaricomycetes</taxon>
        <taxon>Polyporales</taxon>
        <taxon>Gelatoporiaceae</taxon>
        <taxon>Obba</taxon>
    </lineage>
</organism>
<keyword evidence="2" id="KW-1185">Reference proteome</keyword>
<dbReference type="AlphaFoldDB" id="A0A8E2DHI0"/>